<protein>
    <submittedName>
        <fullName evidence="6">SHS2 domain-containing protein</fullName>
    </submittedName>
</protein>
<keyword evidence="4" id="KW-0106">Calcium</keyword>
<gene>
    <name evidence="6" type="ORF">SAMN05421730_101287</name>
</gene>
<dbReference type="STRING" id="1619234.SAMN05421730_101287"/>
<dbReference type="InterPro" id="IPR023572">
    <property type="entry name" value="Archease_dom"/>
</dbReference>
<keyword evidence="7" id="KW-1185">Reference proteome</keyword>
<feature type="domain" description="Archease" evidence="5">
    <location>
        <begin position="77"/>
        <end position="172"/>
    </location>
</feature>
<reference evidence="6 7" key="1">
    <citation type="submission" date="2016-09" db="EMBL/GenBank/DDBJ databases">
        <authorList>
            <person name="Capua I."/>
            <person name="De Benedictis P."/>
            <person name="Joannis T."/>
            <person name="Lombin L.H."/>
            <person name="Cattoli G."/>
        </authorList>
    </citation>
    <scope>NUCLEOTIDE SEQUENCE [LARGE SCALE GENOMIC DNA]</scope>
    <source>
        <strain evidence="6 7">GluBS11</strain>
    </source>
</reference>
<evidence type="ECO:0000259" key="5">
    <source>
        <dbReference type="Pfam" id="PF01951"/>
    </source>
</evidence>
<evidence type="ECO:0000256" key="2">
    <source>
        <dbReference type="ARBA" id="ARBA00022694"/>
    </source>
</evidence>
<evidence type="ECO:0000256" key="4">
    <source>
        <dbReference type="ARBA" id="ARBA00022837"/>
    </source>
</evidence>
<dbReference type="Proteomes" id="UP000199315">
    <property type="component" value="Unassembled WGS sequence"/>
</dbReference>
<evidence type="ECO:0000313" key="7">
    <source>
        <dbReference type="Proteomes" id="UP000199315"/>
    </source>
</evidence>
<dbReference type="AlphaFoldDB" id="A0A1D3TUD5"/>
<dbReference type="OrthoDB" id="839338at2"/>
<dbReference type="EMBL" id="FMKA01000012">
    <property type="protein sequence ID" value="SCP97670.1"/>
    <property type="molecule type" value="Genomic_DNA"/>
</dbReference>
<evidence type="ECO:0000256" key="3">
    <source>
        <dbReference type="ARBA" id="ARBA00022723"/>
    </source>
</evidence>
<sequence>MDMHRYDFLKHKCDIRLKAEADSLEGLFYAALEGMNSVLAAENGSLPEASIHSRPGANAQILPEASVHNLPGASAQTLPTENREKLNLNIDSADTTALLIDFLSEVLTESNIEYRIFDKLELQELKENHLTAVLYGKSVDRFDTDIKAVTYHEADVKINRKGYYETVIVFDI</sequence>
<dbReference type="GO" id="GO:0008033">
    <property type="term" value="P:tRNA processing"/>
    <property type="evidence" value="ECO:0007669"/>
    <property type="project" value="UniProtKB-KW"/>
</dbReference>
<dbReference type="InterPro" id="IPR036820">
    <property type="entry name" value="Archease_dom_sf"/>
</dbReference>
<dbReference type="Pfam" id="PF01951">
    <property type="entry name" value="Archease"/>
    <property type="match status" value="1"/>
</dbReference>
<dbReference type="GO" id="GO:0046872">
    <property type="term" value="F:metal ion binding"/>
    <property type="evidence" value="ECO:0007669"/>
    <property type="project" value="UniProtKB-KW"/>
</dbReference>
<dbReference type="SUPFAM" id="SSF69819">
    <property type="entry name" value="MTH1598-like"/>
    <property type="match status" value="2"/>
</dbReference>
<keyword evidence="2" id="KW-0819">tRNA processing</keyword>
<comment type="similarity">
    <text evidence="1">Belongs to the archease family.</text>
</comment>
<dbReference type="Gene3D" id="3.55.10.10">
    <property type="entry name" value="Archease domain"/>
    <property type="match status" value="1"/>
</dbReference>
<evidence type="ECO:0000313" key="6">
    <source>
        <dbReference type="EMBL" id="SCP97670.1"/>
    </source>
</evidence>
<organism evidence="6 7">
    <name type="scientific">Anaerobium acetethylicum</name>
    <dbReference type="NCBI Taxonomy" id="1619234"/>
    <lineage>
        <taxon>Bacteria</taxon>
        <taxon>Bacillati</taxon>
        <taxon>Bacillota</taxon>
        <taxon>Clostridia</taxon>
        <taxon>Lachnospirales</taxon>
        <taxon>Lachnospiraceae</taxon>
        <taxon>Anaerobium</taxon>
    </lineage>
</organism>
<name>A0A1D3TUD5_9FIRM</name>
<evidence type="ECO:0000256" key="1">
    <source>
        <dbReference type="ARBA" id="ARBA00007963"/>
    </source>
</evidence>
<accession>A0A1D3TUD5</accession>
<keyword evidence="3" id="KW-0479">Metal-binding</keyword>
<proteinExistence type="inferred from homology"/>